<name>A0A8J4XMP7_CHIOP</name>
<keyword evidence="2" id="KW-1185">Reference proteome</keyword>
<reference evidence="1" key="1">
    <citation type="submission" date="2020-07" db="EMBL/GenBank/DDBJ databases">
        <title>The High-quality genome of the commercially important snow crab, Chionoecetes opilio.</title>
        <authorList>
            <person name="Jeong J.-H."/>
            <person name="Ryu S."/>
        </authorList>
    </citation>
    <scope>NUCLEOTIDE SEQUENCE</scope>
    <source>
        <strain evidence="1">MADBK_172401_WGS</strain>
        <tissue evidence="1">Digestive gland</tissue>
    </source>
</reference>
<protein>
    <submittedName>
        <fullName evidence="1">Uncharacterized protein</fullName>
    </submittedName>
</protein>
<evidence type="ECO:0000313" key="2">
    <source>
        <dbReference type="Proteomes" id="UP000770661"/>
    </source>
</evidence>
<dbReference type="EMBL" id="JACEEZ010024248">
    <property type="protein sequence ID" value="KAG0710378.1"/>
    <property type="molecule type" value="Genomic_DNA"/>
</dbReference>
<dbReference type="AlphaFoldDB" id="A0A8J4XMP7"/>
<comment type="caution">
    <text evidence="1">The sequence shown here is derived from an EMBL/GenBank/DDBJ whole genome shotgun (WGS) entry which is preliminary data.</text>
</comment>
<dbReference type="Proteomes" id="UP000770661">
    <property type="component" value="Unassembled WGS sequence"/>
</dbReference>
<dbReference type="InterPro" id="IPR053325">
    <property type="entry name" value="H3-Acetyl_Activator"/>
</dbReference>
<evidence type="ECO:0000313" key="1">
    <source>
        <dbReference type="EMBL" id="KAG0710378.1"/>
    </source>
</evidence>
<dbReference type="PANTHER" id="PTHR35706">
    <property type="entry name" value="F14O23.11 PROTEIN"/>
    <property type="match status" value="1"/>
</dbReference>
<organism evidence="1 2">
    <name type="scientific">Chionoecetes opilio</name>
    <name type="common">Atlantic snow crab</name>
    <name type="synonym">Cancer opilio</name>
    <dbReference type="NCBI Taxonomy" id="41210"/>
    <lineage>
        <taxon>Eukaryota</taxon>
        <taxon>Metazoa</taxon>
        <taxon>Ecdysozoa</taxon>
        <taxon>Arthropoda</taxon>
        <taxon>Crustacea</taxon>
        <taxon>Multicrustacea</taxon>
        <taxon>Malacostraca</taxon>
        <taxon>Eumalacostraca</taxon>
        <taxon>Eucarida</taxon>
        <taxon>Decapoda</taxon>
        <taxon>Pleocyemata</taxon>
        <taxon>Brachyura</taxon>
        <taxon>Eubrachyura</taxon>
        <taxon>Majoidea</taxon>
        <taxon>Majidae</taxon>
        <taxon>Chionoecetes</taxon>
    </lineage>
</organism>
<gene>
    <name evidence="1" type="ORF">GWK47_022949</name>
</gene>
<dbReference type="OrthoDB" id="273230at2759"/>
<proteinExistence type="predicted"/>
<accession>A0A8J4XMP7</accession>
<dbReference type="PANTHER" id="PTHR35706:SF1">
    <property type="entry name" value="EMBRYOGENESIS-LIKE PROTEIN"/>
    <property type="match status" value="1"/>
</dbReference>
<sequence>MSAITCARLSVLRRSYHHLSISQRFRYHVKSPTARGWPPSAGVAVCRDHHPALTSLRNNSNHGGEHLSSADVRKTIDNISQQFSEAMELLNDARSSTGTVYFSEDMEDAQTQVADTLKCYNTLLGKLNEEQRKNVIRSVGLRMEELKSQMSLLEELAKE</sequence>